<accession>A0A1H8YQ59</accession>
<keyword evidence="2" id="KW-1185">Reference proteome</keyword>
<protein>
    <recommendedName>
        <fullName evidence="3">J domain-containing protein</fullName>
    </recommendedName>
</protein>
<dbReference type="Proteomes" id="UP000198582">
    <property type="component" value="Unassembled WGS sequence"/>
</dbReference>
<dbReference type="RefSeq" id="WP_091629575.1">
    <property type="nucleotide sequence ID" value="NZ_FOEF01000044.1"/>
</dbReference>
<dbReference type="EMBL" id="FOEF01000044">
    <property type="protein sequence ID" value="SEP54344.1"/>
    <property type="molecule type" value="Genomic_DNA"/>
</dbReference>
<proteinExistence type="predicted"/>
<dbReference type="OrthoDB" id="5198651at2"/>
<evidence type="ECO:0008006" key="3">
    <source>
        <dbReference type="Google" id="ProtNLM"/>
    </source>
</evidence>
<dbReference type="SUPFAM" id="SSF46565">
    <property type="entry name" value="Chaperone J-domain"/>
    <property type="match status" value="1"/>
</dbReference>
<dbReference type="InterPro" id="IPR036869">
    <property type="entry name" value="J_dom_sf"/>
</dbReference>
<sequence length="84" mass="9644">MSEDGPGRDWSAAEKSAYRRLVRAHHPDFGGDPDTFAAELARFHARREAPRDEIVFVTRRRGLGRIVDAVAASRRKRRRPPRVH</sequence>
<organism evidence="1 2">
    <name type="scientific">Amycolatopsis saalfeldensis</name>
    <dbReference type="NCBI Taxonomy" id="394193"/>
    <lineage>
        <taxon>Bacteria</taxon>
        <taxon>Bacillati</taxon>
        <taxon>Actinomycetota</taxon>
        <taxon>Actinomycetes</taxon>
        <taxon>Pseudonocardiales</taxon>
        <taxon>Pseudonocardiaceae</taxon>
        <taxon>Amycolatopsis</taxon>
    </lineage>
</organism>
<evidence type="ECO:0000313" key="2">
    <source>
        <dbReference type="Proteomes" id="UP000198582"/>
    </source>
</evidence>
<reference evidence="1 2" key="1">
    <citation type="submission" date="2016-10" db="EMBL/GenBank/DDBJ databases">
        <authorList>
            <person name="de Groot N.N."/>
        </authorList>
    </citation>
    <scope>NUCLEOTIDE SEQUENCE [LARGE SCALE GENOMIC DNA]</scope>
    <source>
        <strain evidence="1 2">DSM 44993</strain>
    </source>
</reference>
<gene>
    <name evidence="1" type="ORF">SAMN04489732_1442</name>
</gene>
<dbReference type="AlphaFoldDB" id="A0A1H8YQ59"/>
<name>A0A1H8YQ59_9PSEU</name>
<evidence type="ECO:0000313" key="1">
    <source>
        <dbReference type="EMBL" id="SEP54344.1"/>
    </source>
</evidence>